<gene>
    <name evidence="2" type="ORF">OPV22_000431</name>
</gene>
<dbReference type="AlphaFoldDB" id="A0AAV8RN04"/>
<feature type="region of interest" description="Disordered" evidence="1">
    <location>
        <begin position="1"/>
        <end position="36"/>
    </location>
</feature>
<proteinExistence type="predicted"/>
<accession>A0AAV8RN04</accession>
<sequence>MGVVPSRTSSLSARTVSRDLGHLRSRGSPGSSDPFVRTASASLGVVTGTEDVAGAGRGHACKKAGEVLLPRHTAGGAVGTLSLSAHLLLPLSRSLFPLVSLEAQGFDSQCEASYSAVFRSVIQERSNLVLVASKYSTMTKRS</sequence>
<name>A0AAV8RN04_ENSVE</name>
<evidence type="ECO:0000313" key="3">
    <source>
        <dbReference type="Proteomes" id="UP001222027"/>
    </source>
</evidence>
<dbReference type="EMBL" id="JAQQAF010000001">
    <property type="protein sequence ID" value="KAJ8509997.1"/>
    <property type="molecule type" value="Genomic_DNA"/>
</dbReference>
<evidence type="ECO:0000256" key="1">
    <source>
        <dbReference type="SAM" id="MobiDB-lite"/>
    </source>
</evidence>
<reference evidence="2 3" key="1">
    <citation type="submission" date="2022-12" db="EMBL/GenBank/DDBJ databases">
        <title>Chromosome-scale assembly of the Ensete ventricosum genome.</title>
        <authorList>
            <person name="Dussert Y."/>
            <person name="Stocks J."/>
            <person name="Wendawek A."/>
            <person name="Woldeyes F."/>
            <person name="Nichols R.A."/>
            <person name="Borrell J.S."/>
        </authorList>
    </citation>
    <scope>NUCLEOTIDE SEQUENCE [LARGE SCALE GENOMIC DNA]</scope>
    <source>
        <strain evidence="3">cv. Maze</strain>
        <tissue evidence="2">Seeds</tissue>
    </source>
</reference>
<protein>
    <submittedName>
        <fullName evidence="2">Uncharacterized protein</fullName>
    </submittedName>
</protein>
<feature type="compositionally biased region" description="Polar residues" evidence="1">
    <location>
        <begin position="1"/>
        <end position="15"/>
    </location>
</feature>
<comment type="caution">
    <text evidence="2">The sequence shown here is derived from an EMBL/GenBank/DDBJ whole genome shotgun (WGS) entry which is preliminary data.</text>
</comment>
<evidence type="ECO:0000313" key="2">
    <source>
        <dbReference type="EMBL" id="KAJ8509997.1"/>
    </source>
</evidence>
<keyword evidence="3" id="KW-1185">Reference proteome</keyword>
<organism evidence="2 3">
    <name type="scientific">Ensete ventricosum</name>
    <name type="common">Abyssinian banana</name>
    <name type="synonym">Musa ensete</name>
    <dbReference type="NCBI Taxonomy" id="4639"/>
    <lineage>
        <taxon>Eukaryota</taxon>
        <taxon>Viridiplantae</taxon>
        <taxon>Streptophyta</taxon>
        <taxon>Embryophyta</taxon>
        <taxon>Tracheophyta</taxon>
        <taxon>Spermatophyta</taxon>
        <taxon>Magnoliopsida</taxon>
        <taxon>Liliopsida</taxon>
        <taxon>Zingiberales</taxon>
        <taxon>Musaceae</taxon>
        <taxon>Ensete</taxon>
    </lineage>
</organism>
<dbReference type="Proteomes" id="UP001222027">
    <property type="component" value="Unassembled WGS sequence"/>
</dbReference>